<evidence type="ECO:0000313" key="1">
    <source>
        <dbReference type="EMBL" id="MFD2757750.1"/>
    </source>
</evidence>
<accession>A0ABW5UZH5</accession>
<dbReference type="EMBL" id="JBHUNE010000003">
    <property type="protein sequence ID" value="MFD2757750.1"/>
    <property type="molecule type" value="Genomic_DNA"/>
</dbReference>
<protein>
    <submittedName>
        <fullName evidence="1">HNH endonuclease signature motif containing protein</fullName>
    </submittedName>
</protein>
<keyword evidence="1" id="KW-0378">Hydrolase</keyword>
<dbReference type="InterPro" id="IPR003615">
    <property type="entry name" value="HNH_nuc"/>
</dbReference>
<proteinExistence type="predicted"/>
<comment type="caution">
    <text evidence="1">The sequence shown here is derived from an EMBL/GenBank/DDBJ whole genome shotgun (WGS) entry which is preliminary data.</text>
</comment>
<dbReference type="Proteomes" id="UP001597492">
    <property type="component" value="Unassembled WGS sequence"/>
</dbReference>
<keyword evidence="2" id="KW-1185">Reference proteome</keyword>
<keyword evidence="1" id="KW-0255">Endonuclease</keyword>
<dbReference type="CDD" id="cd00085">
    <property type="entry name" value="HNHc"/>
    <property type="match status" value="1"/>
</dbReference>
<dbReference type="RefSeq" id="WP_019618259.1">
    <property type="nucleotide sequence ID" value="NZ_JBHUNE010000003.1"/>
</dbReference>
<organism evidence="1 2">
    <name type="scientific">Gulosibacter faecalis</name>
    <dbReference type="NCBI Taxonomy" id="272240"/>
    <lineage>
        <taxon>Bacteria</taxon>
        <taxon>Bacillati</taxon>
        <taxon>Actinomycetota</taxon>
        <taxon>Actinomycetes</taxon>
        <taxon>Micrococcales</taxon>
        <taxon>Microbacteriaceae</taxon>
        <taxon>Gulosibacter</taxon>
    </lineage>
</organism>
<reference evidence="2" key="1">
    <citation type="journal article" date="2019" name="Int. J. Syst. Evol. Microbiol.">
        <title>The Global Catalogue of Microorganisms (GCM) 10K type strain sequencing project: providing services to taxonomists for standard genome sequencing and annotation.</title>
        <authorList>
            <consortium name="The Broad Institute Genomics Platform"/>
            <consortium name="The Broad Institute Genome Sequencing Center for Infectious Disease"/>
            <person name="Wu L."/>
            <person name="Ma J."/>
        </authorList>
    </citation>
    <scope>NUCLEOTIDE SEQUENCE [LARGE SCALE GENOMIC DNA]</scope>
    <source>
        <strain evidence="2">TISTR 1514</strain>
    </source>
</reference>
<gene>
    <name evidence="1" type="ORF">ACFSW7_05085</name>
</gene>
<evidence type="ECO:0000313" key="2">
    <source>
        <dbReference type="Proteomes" id="UP001597492"/>
    </source>
</evidence>
<keyword evidence="1" id="KW-0540">Nuclease</keyword>
<name>A0ABW5UZH5_9MICO</name>
<sequence>MTCRFPGCRRPARACDTDHATAWEHGGKTRENNLEQLCDVHHGQKHHKGWSVEHLGGGVLVWKSPLGQVITMVPEPPGPQFAPLEEPPPF</sequence>
<dbReference type="GO" id="GO:0004519">
    <property type="term" value="F:endonuclease activity"/>
    <property type="evidence" value="ECO:0007669"/>
    <property type="project" value="UniProtKB-KW"/>
</dbReference>